<gene>
    <name evidence="6" type="ORF">LXT12_26135</name>
</gene>
<dbReference type="Proteomes" id="UP001201463">
    <property type="component" value="Unassembled WGS sequence"/>
</dbReference>
<dbReference type="InterPro" id="IPR001207">
    <property type="entry name" value="Transposase_mutator"/>
</dbReference>
<evidence type="ECO:0000256" key="3">
    <source>
        <dbReference type="ARBA" id="ARBA00022578"/>
    </source>
</evidence>
<evidence type="ECO:0000256" key="5">
    <source>
        <dbReference type="ARBA" id="ARBA00023172"/>
    </source>
</evidence>
<accession>A0ABS8XN70</accession>
<proteinExistence type="inferred from homology"/>
<organism evidence="6 7">
    <name type="scientific">Pelomonas caseinilytica</name>
    <dbReference type="NCBI Taxonomy" id="2906763"/>
    <lineage>
        <taxon>Bacteria</taxon>
        <taxon>Pseudomonadati</taxon>
        <taxon>Pseudomonadota</taxon>
        <taxon>Betaproteobacteria</taxon>
        <taxon>Burkholderiales</taxon>
        <taxon>Sphaerotilaceae</taxon>
        <taxon>Roseateles</taxon>
    </lineage>
</organism>
<sequence>MNMSPIRSIDPSGLPLCRAYVAVLFGPILVQLSPVGGAADPRSEPMLWALGILADGLPDYLGAWQLSGPKGPRWGAIVDDLKTRGVERIRFVIGPDPVDIKAALLAQYGDGNRKPDCTVLPSSGPTVESAFVEGLLPGHRPYIDRAREVAIPLGRRLGRAVARHGGFVDPASAAALLYQSAERYIRANWPEPPEPRPSFASSLPALAVQPGLVAAG</sequence>
<evidence type="ECO:0000256" key="2">
    <source>
        <dbReference type="ARBA" id="ARBA00010961"/>
    </source>
</evidence>
<keyword evidence="5" id="KW-0233">DNA recombination</keyword>
<dbReference type="Pfam" id="PF00872">
    <property type="entry name" value="Transposase_mut"/>
    <property type="match status" value="1"/>
</dbReference>
<dbReference type="RefSeq" id="WP_233395392.1">
    <property type="nucleotide sequence ID" value="NZ_JAJTWT010000022.1"/>
</dbReference>
<keyword evidence="7" id="KW-1185">Reference proteome</keyword>
<name>A0ABS8XN70_9BURK</name>
<comment type="function">
    <text evidence="1">Required for the transposition of the insertion element.</text>
</comment>
<evidence type="ECO:0000256" key="1">
    <source>
        <dbReference type="ARBA" id="ARBA00002190"/>
    </source>
</evidence>
<evidence type="ECO:0000313" key="7">
    <source>
        <dbReference type="Proteomes" id="UP001201463"/>
    </source>
</evidence>
<protein>
    <submittedName>
        <fullName evidence="6">Transposase</fullName>
    </submittedName>
</protein>
<comment type="similarity">
    <text evidence="2">Belongs to the transposase mutator family.</text>
</comment>
<evidence type="ECO:0000313" key="6">
    <source>
        <dbReference type="EMBL" id="MCE4540715.1"/>
    </source>
</evidence>
<reference evidence="6 7" key="1">
    <citation type="submission" date="2021-12" db="EMBL/GenBank/DDBJ databases">
        <title>Genome seq of p7.</title>
        <authorList>
            <person name="Seo T."/>
        </authorList>
    </citation>
    <scope>NUCLEOTIDE SEQUENCE [LARGE SCALE GENOMIC DNA]</scope>
    <source>
        <strain evidence="6 7">P7</strain>
    </source>
</reference>
<evidence type="ECO:0000256" key="4">
    <source>
        <dbReference type="ARBA" id="ARBA00023125"/>
    </source>
</evidence>
<dbReference type="EMBL" id="JAJTWT010000022">
    <property type="protein sequence ID" value="MCE4540715.1"/>
    <property type="molecule type" value="Genomic_DNA"/>
</dbReference>
<keyword evidence="3" id="KW-0815">Transposition</keyword>
<keyword evidence="4" id="KW-0238">DNA-binding</keyword>
<comment type="caution">
    <text evidence="6">The sequence shown here is derived from an EMBL/GenBank/DDBJ whole genome shotgun (WGS) entry which is preliminary data.</text>
</comment>